<comment type="caution">
    <text evidence="1">The sequence shown here is derived from an EMBL/GenBank/DDBJ whole genome shotgun (WGS) entry which is preliminary data.</text>
</comment>
<protein>
    <submittedName>
        <fullName evidence="1">Phage protein</fullName>
    </submittedName>
</protein>
<reference evidence="2" key="1">
    <citation type="submission" date="2015-10" db="EMBL/GenBank/DDBJ databases">
        <title>Draft Genome Sequences of 11 Lactococcus lactis subspecies cremoris strains.</title>
        <authorList>
            <person name="Wels M."/>
            <person name="Backus L."/>
            <person name="Boekhorst J."/>
            <person name="Dijkstra A."/>
            <person name="Beerthuizen M."/>
            <person name="Kelly W."/>
            <person name="Siezen R."/>
            <person name="Bachmann H."/>
            <person name="Van Hijum S."/>
        </authorList>
    </citation>
    <scope>NUCLEOTIDE SEQUENCE [LARGE SCALE GENOMIC DNA]</scope>
    <source>
        <strain evidence="2">LMG9449</strain>
    </source>
</reference>
<accession>A0A0V8DUQ7</accession>
<sequence length="97" mass="11013">MSQEITVDFSEQIAKAQTKIDRLQAMIHDVRDQKIVLDDIKNNHIPRDTKLGFNLGGVYKCFIKIDVGTLIPLLEQNIEDNTALIHELAKELGIEVK</sequence>
<evidence type="ECO:0000313" key="1">
    <source>
        <dbReference type="EMBL" id="KSU17125.1"/>
    </source>
</evidence>
<dbReference type="InterPro" id="IPR010772">
    <property type="entry name" value="DUF1359"/>
</dbReference>
<dbReference type="EMBL" id="LKLS01000143">
    <property type="protein sequence ID" value="KSU17125.1"/>
    <property type="molecule type" value="Genomic_DNA"/>
</dbReference>
<dbReference type="Proteomes" id="UP000053612">
    <property type="component" value="Unassembled WGS sequence"/>
</dbReference>
<dbReference type="Pfam" id="PF07097">
    <property type="entry name" value="DUF1359"/>
    <property type="match status" value="1"/>
</dbReference>
<dbReference type="PATRIC" id="fig|1360.109.peg.1909"/>
<dbReference type="RefSeq" id="WP_058225105.1">
    <property type="nucleotide sequence ID" value="NZ_LKLS01000143.1"/>
</dbReference>
<proteinExistence type="predicted"/>
<organism evidence="1 2">
    <name type="scientific">Lactococcus lactis subsp. lactis</name>
    <name type="common">Streptococcus lactis</name>
    <dbReference type="NCBI Taxonomy" id="1360"/>
    <lineage>
        <taxon>Bacteria</taxon>
        <taxon>Bacillati</taxon>
        <taxon>Bacillota</taxon>
        <taxon>Bacilli</taxon>
        <taxon>Lactobacillales</taxon>
        <taxon>Streptococcaceae</taxon>
        <taxon>Lactococcus</taxon>
    </lineage>
</organism>
<dbReference type="AlphaFoldDB" id="A0A0V8DUQ7"/>
<gene>
    <name evidence="1" type="ORF">LMG9449_1824</name>
</gene>
<name>A0A0V8DUQ7_LACLL</name>
<evidence type="ECO:0000313" key="2">
    <source>
        <dbReference type="Proteomes" id="UP000053612"/>
    </source>
</evidence>